<evidence type="ECO:0000313" key="2">
    <source>
        <dbReference type="EMBL" id="OGM28199.1"/>
    </source>
</evidence>
<feature type="transmembrane region" description="Helical" evidence="1">
    <location>
        <begin position="75"/>
        <end position="95"/>
    </location>
</feature>
<evidence type="ECO:0008006" key="4">
    <source>
        <dbReference type="Google" id="ProtNLM"/>
    </source>
</evidence>
<name>A0A1F7YMT3_9BACT</name>
<keyword evidence="1" id="KW-1133">Transmembrane helix</keyword>
<comment type="caution">
    <text evidence="2">The sequence shown here is derived from an EMBL/GenBank/DDBJ whole genome shotgun (WGS) entry which is preliminary data.</text>
</comment>
<evidence type="ECO:0000313" key="3">
    <source>
        <dbReference type="Proteomes" id="UP000177263"/>
    </source>
</evidence>
<sequence length="116" mass="13043">MNEILTASKVCLQCHIPVRETDYFCFNCGKALREKPKPVSIVSQVLLYTGCLFLPPLGFWWGYKYLKQGDETSKRIGIVAIVLTFIALILGLVVANNLMKEVTRQVNDATLDFMGI</sequence>
<reference evidence="2 3" key="1">
    <citation type="journal article" date="2016" name="Nat. Commun.">
        <title>Thousands of microbial genomes shed light on interconnected biogeochemical processes in an aquifer system.</title>
        <authorList>
            <person name="Anantharaman K."/>
            <person name="Brown C.T."/>
            <person name="Hug L.A."/>
            <person name="Sharon I."/>
            <person name="Castelle C.J."/>
            <person name="Probst A.J."/>
            <person name="Thomas B.C."/>
            <person name="Singh A."/>
            <person name="Wilkins M.J."/>
            <person name="Karaoz U."/>
            <person name="Brodie E.L."/>
            <person name="Williams K.H."/>
            <person name="Hubbard S.S."/>
            <person name="Banfield J.F."/>
        </authorList>
    </citation>
    <scope>NUCLEOTIDE SEQUENCE [LARGE SCALE GENOMIC DNA]</scope>
</reference>
<dbReference type="AlphaFoldDB" id="A0A1F7YMT3"/>
<gene>
    <name evidence="2" type="ORF">A2801_04185</name>
</gene>
<keyword evidence="1" id="KW-0472">Membrane</keyword>
<protein>
    <recommendedName>
        <fullName evidence="4">Zinc-ribbon domain-containing protein</fullName>
    </recommendedName>
</protein>
<evidence type="ECO:0000256" key="1">
    <source>
        <dbReference type="SAM" id="Phobius"/>
    </source>
</evidence>
<keyword evidence="1" id="KW-0812">Transmembrane</keyword>
<dbReference type="EMBL" id="MGGM01000033">
    <property type="protein sequence ID" value="OGM28199.1"/>
    <property type="molecule type" value="Genomic_DNA"/>
</dbReference>
<feature type="transmembrane region" description="Helical" evidence="1">
    <location>
        <begin position="45"/>
        <end position="63"/>
    </location>
</feature>
<dbReference type="Proteomes" id="UP000177263">
    <property type="component" value="Unassembled WGS sequence"/>
</dbReference>
<organism evidence="2 3">
    <name type="scientific">Candidatus Woesebacteria bacterium RIFCSPHIGHO2_01_FULL_41_10</name>
    <dbReference type="NCBI Taxonomy" id="1802500"/>
    <lineage>
        <taxon>Bacteria</taxon>
        <taxon>Candidatus Woeseibacteriota</taxon>
    </lineage>
</organism>
<accession>A0A1F7YMT3</accession>
<proteinExistence type="predicted"/>